<sequence length="322" mass="33417">MANSLTRPTRRAVLGAALALATPGVLRASAPTEALRGVAFGTGWSVTLPAGRGAERYRRALEAILSEVDRQMSPWRADTVLSGFNRGQAPALELPSHMANVTTAALDLARDSGGHFDPSVGPLVARWGFGPITEGAAPDWRALALDNGHLSRAHPGVTLDLCGIAKGYALDLMAEQLLQHEPDLLIDLGGELRGHGLHPSGRPWQVAIEDPRPGASGLRGVIGLEGAVATSGIAVQSYALDGRRYGHIIDPATAEPVSGSLLSVTVQSGTAMQADGWATALFAAGAQGPELARQAGLDALFLSAADAELRQEATGDFARALL</sequence>
<evidence type="ECO:0000256" key="5">
    <source>
        <dbReference type="ARBA" id="ARBA00022723"/>
    </source>
</evidence>
<evidence type="ECO:0000313" key="16">
    <source>
        <dbReference type="Proteomes" id="UP000231702"/>
    </source>
</evidence>
<dbReference type="PIRSF" id="PIRSF006268">
    <property type="entry name" value="ApbE"/>
    <property type="match status" value="1"/>
</dbReference>
<evidence type="ECO:0000256" key="7">
    <source>
        <dbReference type="ARBA" id="ARBA00022842"/>
    </source>
</evidence>
<dbReference type="GO" id="GO:0046872">
    <property type="term" value="F:metal ion binding"/>
    <property type="evidence" value="ECO:0007669"/>
    <property type="project" value="UniProtKB-UniRule"/>
</dbReference>
<dbReference type="RefSeq" id="WP_097146408.1">
    <property type="nucleotide sequence ID" value="NZ_OBEA01000005.1"/>
</dbReference>
<keyword evidence="6 10" id="KW-0274">FAD</keyword>
<evidence type="ECO:0000256" key="11">
    <source>
        <dbReference type="PIRSR" id="PIRSR006268-2"/>
    </source>
</evidence>
<dbReference type="Proteomes" id="UP000231655">
    <property type="component" value="Unassembled WGS sequence"/>
</dbReference>
<dbReference type="PANTHER" id="PTHR30040">
    <property type="entry name" value="THIAMINE BIOSYNTHESIS LIPOPROTEIN APBE"/>
    <property type="match status" value="1"/>
</dbReference>
<evidence type="ECO:0000256" key="4">
    <source>
        <dbReference type="ARBA" id="ARBA00022679"/>
    </source>
</evidence>
<name>A0A285J182_9RHOB</name>
<dbReference type="PANTHER" id="PTHR30040:SF2">
    <property type="entry name" value="FAD:PROTEIN FMN TRANSFERASE"/>
    <property type="match status" value="1"/>
</dbReference>
<dbReference type="EC" id="2.7.1.180" evidence="1 10"/>
<feature type="binding site" evidence="11">
    <location>
        <position position="279"/>
    </location>
    <ligand>
        <name>Mg(2+)</name>
        <dbReference type="ChEBI" id="CHEBI:18420"/>
    </ligand>
</feature>
<keyword evidence="5 10" id="KW-0479">Metal-binding</keyword>
<evidence type="ECO:0000256" key="1">
    <source>
        <dbReference type="ARBA" id="ARBA00011955"/>
    </source>
</evidence>
<dbReference type="OrthoDB" id="9778595at2"/>
<keyword evidence="7 10" id="KW-0460">Magnesium</keyword>
<reference evidence="14 15" key="1">
    <citation type="submission" date="2017-09" db="EMBL/GenBank/DDBJ databases">
        <authorList>
            <person name="Ehlers B."/>
            <person name="Leendertz F.H."/>
        </authorList>
    </citation>
    <scope>NUCLEOTIDE SEQUENCE [LARGE SCALE GENOMIC DNA]</scope>
    <source>
        <strain evidence="14 15">CGMCC 1.12662</strain>
    </source>
</reference>
<dbReference type="EMBL" id="PGTD01000015">
    <property type="protein sequence ID" value="PJE29901.1"/>
    <property type="molecule type" value="Genomic_DNA"/>
</dbReference>
<keyword evidence="12" id="KW-0732">Signal</keyword>
<dbReference type="SUPFAM" id="SSF143631">
    <property type="entry name" value="ApbE-like"/>
    <property type="match status" value="1"/>
</dbReference>
<keyword evidence="4 10" id="KW-0808">Transferase</keyword>
<dbReference type="Gene3D" id="3.10.520.10">
    <property type="entry name" value="ApbE-like domains"/>
    <property type="match status" value="1"/>
</dbReference>
<dbReference type="InterPro" id="IPR024932">
    <property type="entry name" value="ApbE"/>
</dbReference>
<evidence type="ECO:0000256" key="6">
    <source>
        <dbReference type="ARBA" id="ARBA00022827"/>
    </source>
</evidence>
<comment type="catalytic activity">
    <reaction evidence="9 10">
        <text>L-threonyl-[protein] + FAD = FMN-L-threonyl-[protein] + AMP + H(+)</text>
        <dbReference type="Rhea" id="RHEA:36847"/>
        <dbReference type="Rhea" id="RHEA-COMP:11060"/>
        <dbReference type="Rhea" id="RHEA-COMP:11061"/>
        <dbReference type="ChEBI" id="CHEBI:15378"/>
        <dbReference type="ChEBI" id="CHEBI:30013"/>
        <dbReference type="ChEBI" id="CHEBI:57692"/>
        <dbReference type="ChEBI" id="CHEBI:74257"/>
        <dbReference type="ChEBI" id="CHEBI:456215"/>
        <dbReference type="EC" id="2.7.1.180"/>
    </reaction>
</comment>
<protein>
    <recommendedName>
        <fullName evidence="2 10">FAD:protein FMN transferase</fullName>
        <ecNumber evidence="1 10">2.7.1.180</ecNumber>
    </recommendedName>
    <alternativeName>
        <fullName evidence="8 10">Flavin transferase</fullName>
    </alternativeName>
</protein>
<keyword evidence="16" id="KW-1185">Reference proteome</keyword>
<evidence type="ECO:0000313" key="13">
    <source>
        <dbReference type="EMBL" id="PJE29901.1"/>
    </source>
</evidence>
<comment type="cofactor">
    <cofactor evidence="11">
        <name>Mg(2+)</name>
        <dbReference type="ChEBI" id="CHEBI:18420"/>
    </cofactor>
    <cofactor evidence="11">
        <name>Mn(2+)</name>
        <dbReference type="ChEBI" id="CHEBI:29035"/>
    </cofactor>
    <text evidence="11">Magnesium. Can also use manganese.</text>
</comment>
<evidence type="ECO:0000256" key="8">
    <source>
        <dbReference type="ARBA" id="ARBA00031306"/>
    </source>
</evidence>
<feature type="binding site" evidence="11">
    <location>
        <position position="275"/>
    </location>
    <ligand>
        <name>Mg(2+)</name>
        <dbReference type="ChEBI" id="CHEBI:18420"/>
    </ligand>
</feature>
<organism evidence="14 15">
    <name type="scientific">Pseudooceanicola antarcticus</name>
    <dbReference type="NCBI Taxonomy" id="1247613"/>
    <lineage>
        <taxon>Bacteria</taxon>
        <taxon>Pseudomonadati</taxon>
        <taxon>Pseudomonadota</taxon>
        <taxon>Alphaproteobacteria</taxon>
        <taxon>Rhodobacterales</taxon>
        <taxon>Paracoccaceae</taxon>
        <taxon>Pseudooceanicola</taxon>
    </lineage>
</organism>
<feature type="binding site" evidence="11">
    <location>
        <position position="163"/>
    </location>
    <ligand>
        <name>Mg(2+)</name>
        <dbReference type="ChEBI" id="CHEBI:18420"/>
    </ligand>
</feature>
<feature type="chain" id="PRO_5039898737" description="FAD:protein FMN transferase" evidence="12">
    <location>
        <begin position="29"/>
        <end position="322"/>
    </location>
</feature>
<dbReference type="Pfam" id="PF02424">
    <property type="entry name" value="ApbE"/>
    <property type="match status" value="1"/>
</dbReference>
<proteinExistence type="inferred from homology"/>
<dbReference type="EMBL" id="OBEA01000005">
    <property type="protein sequence ID" value="SNY53962.1"/>
    <property type="molecule type" value="Genomic_DNA"/>
</dbReference>
<evidence type="ECO:0000256" key="12">
    <source>
        <dbReference type="SAM" id="SignalP"/>
    </source>
</evidence>
<evidence type="ECO:0000313" key="15">
    <source>
        <dbReference type="Proteomes" id="UP000231655"/>
    </source>
</evidence>
<reference evidence="13 16" key="2">
    <citation type="journal article" date="2018" name="Int. J. Syst. Evol. Microbiol.">
        <title>Pseudooceanicola lipolyticus sp. nov., a marine alphaproteobacterium, reclassification of Oceanicola flagellatus as Pseudooceanicola flagellatus comb. nov. and emended description of the genus Pseudooceanicola.</title>
        <authorList>
            <person name="Huang M.-M."/>
            <person name="Guo L.-L."/>
            <person name="Wu Y.-H."/>
            <person name="Lai Q.-L."/>
            <person name="Shao Z.-Z."/>
            <person name="Wang C.-S."/>
            <person name="Wu M."/>
            <person name="Xu X.-W."/>
        </authorList>
    </citation>
    <scope>NUCLEOTIDE SEQUENCE [LARGE SCALE GENOMIC DNA]</scope>
    <source>
        <strain evidence="13 16">Ar-45</strain>
    </source>
</reference>
<keyword evidence="14" id="KW-0449">Lipoprotein</keyword>
<comment type="similarity">
    <text evidence="10">Belongs to the ApbE family.</text>
</comment>
<evidence type="ECO:0000256" key="3">
    <source>
        <dbReference type="ARBA" id="ARBA00022630"/>
    </source>
</evidence>
<gene>
    <name evidence="13" type="ORF">CVM39_08365</name>
    <name evidence="14" type="ORF">SAMN06297129_2686</name>
</gene>
<evidence type="ECO:0000313" key="14">
    <source>
        <dbReference type="EMBL" id="SNY53962.1"/>
    </source>
</evidence>
<keyword evidence="3 10" id="KW-0285">Flavoprotein</keyword>
<dbReference type="AlphaFoldDB" id="A0A285J182"/>
<accession>A0A285J182</accession>
<evidence type="ECO:0000256" key="9">
    <source>
        <dbReference type="ARBA" id="ARBA00048540"/>
    </source>
</evidence>
<evidence type="ECO:0000256" key="2">
    <source>
        <dbReference type="ARBA" id="ARBA00016337"/>
    </source>
</evidence>
<dbReference type="Proteomes" id="UP000231702">
    <property type="component" value="Unassembled WGS sequence"/>
</dbReference>
<dbReference type="InterPro" id="IPR003374">
    <property type="entry name" value="ApbE-like_sf"/>
</dbReference>
<dbReference type="GO" id="GO:0016740">
    <property type="term" value="F:transferase activity"/>
    <property type="evidence" value="ECO:0007669"/>
    <property type="project" value="UniProtKB-UniRule"/>
</dbReference>
<feature type="signal peptide" evidence="12">
    <location>
        <begin position="1"/>
        <end position="28"/>
    </location>
</feature>
<evidence type="ECO:0000256" key="10">
    <source>
        <dbReference type="PIRNR" id="PIRNR006268"/>
    </source>
</evidence>